<evidence type="ECO:0000313" key="2">
    <source>
        <dbReference type="Proteomes" id="UP000199391"/>
    </source>
</evidence>
<dbReference type="AlphaFoldDB" id="A0A1I7M3R4"/>
<gene>
    <name evidence="1" type="ORF">SAMN05216552_10533</name>
</gene>
<organism evidence="1 2">
    <name type="scientific">Pseudoduganella namucuonensis</name>
    <dbReference type="NCBI Taxonomy" id="1035707"/>
    <lineage>
        <taxon>Bacteria</taxon>
        <taxon>Pseudomonadati</taxon>
        <taxon>Pseudomonadota</taxon>
        <taxon>Betaproteobacteria</taxon>
        <taxon>Burkholderiales</taxon>
        <taxon>Oxalobacteraceae</taxon>
        <taxon>Telluria group</taxon>
        <taxon>Pseudoduganella</taxon>
    </lineage>
</organism>
<dbReference type="Proteomes" id="UP000199391">
    <property type="component" value="Unassembled WGS sequence"/>
</dbReference>
<sequence length="201" mass="22170">MHMPQPEIHIQQPSASVVVKSKQEERRDLSALVDIVRCLSESRCASVTNSAYGRTYKGTFDVRFDNPDEVTPKTLNAFLSKGVLIFFPDDITDYPSMKKYCKQDGGINLSALCTRKNRPANINEAEWASLMSMWAAVSTVLHVKGIDPIYTIFTEALRSLGHGGPKINRKLGGGLASVQGAQAPMQDVLKKLISMLEELAK</sequence>
<keyword evidence="2" id="KW-1185">Reference proteome</keyword>
<protein>
    <submittedName>
        <fullName evidence="1">Uncharacterized protein</fullName>
    </submittedName>
</protein>
<proteinExistence type="predicted"/>
<dbReference type="STRING" id="1035707.SAMN05216552_10533"/>
<reference evidence="2" key="1">
    <citation type="submission" date="2016-10" db="EMBL/GenBank/DDBJ databases">
        <authorList>
            <person name="Varghese N."/>
            <person name="Submissions S."/>
        </authorList>
    </citation>
    <scope>NUCLEOTIDE SEQUENCE [LARGE SCALE GENOMIC DNA]</scope>
    <source>
        <strain evidence="2">CGMCC 1.11014</strain>
    </source>
</reference>
<dbReference type="EMBL" id="FPBO01000053">
    <property type="protein sequence ID" value="SFV16543.1"/>
    <property type="molecule type" value="Genomic_DNA"/>
</dbReference>
<accession>A0A1I7M3R4</accession>
<evidence type="ECO:0000313" key="1">
    <source>
        <dbReference type="EMBL" id="SFV16543.1"/>
    </source>
</evidence>
<name>A0A1I7M3R4_9BURK</name>